<proteinExistence type="predicted"/>
<protein>
    <submittedName>
        <fullName evidence="1">Uncharacterized protein</fullName>
    </submittedName>
</protein>
<reference evidence="1 2" key="1">
    <citation type="submission" date="2020-08" db="EMBL/GenBank/DDBJ databases">
        <title>A Genomic Blueprint of the Chicken Gut Microbiome.</title>
        <authorList>
            <person name="Gilroy R."/>
            <person name="Ravi A."/>
            <person name="Getino M."/>
            <person name="Pursley I."/>
            <person name="Horton D.L."/>
            <person name="Alikhan N.-F."/>
            <person name="Baker D."/>
            <person name="Gharbi K."/>
            <person name="Hall N."/>
            <person name="Watson M."/>
            <person name="Adriaenssens E.M."/>
            <person name="Foster-Nyarko E."/>
            <person name="Jarju S."/>
            <person name="Secka A."/>
            <person name="Antonio M."/>
            <person name="Oren A."/>
            <person name="Chaudhuri R."/>
            <person name="La Ragione R.M."/>
            <person name="Hildebrand F."/>
            <person name="Pallen M.J."/>
        </authorList>
    </citation>
    <scope>NUCLEOTIDE SEQUENCE [LARGE SCALE GENOMIC DNA]</scope>
    <source>
        <strain evidence="1 2">Sa1BUA13</strain>
    </source>
</reference>
<gene>
    <name evidence="1" type="ORF">H9630_09750</name>
</gene>
<accession>A0ABR8WDP9</accession>
<organism evidence="1 2">
    <name type="scientific">Planococcus wigleyi</name>
    <dbReference type="NCBI Taxonomy" id="2762216"/>
    <lineage>
        <taxon>Bacteria</taxon>
        <taxon>Bacillati</taxon>
        <taxon>Bacillota</taxon>
        <taxon>Bacilli</taxon>
        <taxon>Bacillales</taxon>
        <taxon>Caryophanaceae</taxon>
        <taxon>Planococcus</taxon>
    </lineage>
</organism>
<comment type="caution">
    <text evidence="1">The sequence shown here is derived from an EMBL/GenBank/DDBJ whole genome shotgun (WGS) entry which is preliminary data.</text>
</comment>
<evidence type="ECO:0000313" key="2">
    <source>
        <dbReference type="Proteomes" id="UP000658980"/>
    </source>
</evidence>
<keyword evidence="2" id="KW-1185">Reference proteome</keyword>
<dbReference type="EMBL" id="JACSPU010000003">
    <property type="protein sequence ID" value="MBD8015102.1"/>
    <property type="molecule type" value="Genomic_DNA"/>
</dbReference>
<evidence type="ECO:0000313" key="1">
    <source>
        <dbReference type="EMBL" id="MBD8015102.1"/>
    </source>
</evidence>
<dbReference type="RefSeq" id="WP_191715305.1">
    <property type="nucleotide sequence ID" value="NZ_JACSPU010000003.1"/>
</dbReference>
<dbReference type="Proteomes" id="UP000658980">
    <property type="component" value="Unassembled WGS sequence"/>
</dbReference>
<name>A0ABR8WDP9_9BACL</name>
<sequence>MDLIIRDVDPHAVKKIDDWAKKKKVSRQVYLKEFIEKATLLEMISNADESFEKQLQVNTLFMEKTADSLDELVGVLRELMADDE</sequence>